<evidence type="ECO:0000256" key="1">
    <source>
        <dbReference type="ARBA" id="ARBA00022679"/>
    </source>
</evidence>
<evidence type="ECO:0000259" key="4">
    <source>
        <dbReference type="Pfam" id="PF01648"/>
    </source>
</evidence>
<name>A0AAJ6AGW9_9MICC</name>
<feature type="binding site" evidence="2">
    <location>
        <position position="168"/>
    </location>
    <ligand>
        <name>CoA</name>
        <dbReference type="ChEBI" id="CHEBI:57287"/>
    </ligand>
</feature>
<dbReference type="GO" id="GO:0008897">
    <property type="term" value="F:holo-[acyl-carrier-protein] synthase activity"/>
    <property type="evidence" value="ECO:0007669"/>
    <property type="project" value="InterPro"/>
</dbReference>
<dbReference type="GO" id="GO:0000287">
    <property type="term" value="F:magnesium ion binding"/>
    <property type="evidence" value="ECO:0007669"/>
    <property type="project" value="InterPro"/>
</dbReference>
<dbReference type="RefSeq" id="WP_279674576.1">
    <property type="nucleotide sequence ID" value="NZ_CP122566.1"/>
</dbReference>
<feature type="binding site" evidence="2">
    <location>
        <position position="53"/>
    </location>
    <ligand>
        <name>CoA</name>
        <dbReference type="ChEBI" id="CHEBI:57287"/>
    </ligand>
</feature>
<dbReference type="PRINTS" id="PR01399">
    <property type="entry name" value="ENTSNTHTASED"/>
</dbReference>
<dbReference type="EMBL" id="CP122566">
    <property type="protein sequence ID" value="WGH92527.1"/>
    <property type="molecule type" value="Genomic_DNA"/>
</dbReference>
<feature type="binding site" evidence="2">
    <location>
        <begin position="97"/>
        <end position="98"/>
    </location>
    <ligand>
        <name>CoA</name>
        <dbReference type="ChEBI" id="CHEBI:57287"/>
    </ligand>
</feature>
<dbReference type="AlphaFoldDB" id="A0AAJ6AGW9"/>
<sequence length="245" mass="26676">MTTIQHDARTDLADGLRMLLPPRVAVDARDRDDPGEWLFPEERAHVDSAVGQRVREFTTVRGCARRALAQLGLPALPIVPGSGRAPIWPTGIVGSMTHCHRFRAAAVTTEGNAFAIGIDAEINSPLPVGVLPLITNASEREHLRSSVLGRSGVPRDKLLFSAKESIFKAWFPLARTWLDFTQCEITLRPGVFVGRLLVPGPVISNGPLQEMHGRWTVCGEHIFTTVTVPAAPHDSITTHSHIRGG</sequence>
<keyword evidence="7" id="KW-1185">Reference proteome</keyword>
<accession>A0AAJ6AGW9</accession>
<feature type="binding site" evidence="3">
    <location>
        <position position="120"/>
    </location>
    <ligand>
        <name>Mg(2+)</name>
        <dbReference type="ChEBI" id="CHEBI:18420"/>
    </ligand>
</feature>
<keyword evidence="3" id="KW-0479">Metal-binding</keyword>
<dbReference type="InterPro" id="IPR008278">
    <property type="entry name" value="4-PPantetheinyl_Trfase_dom"/>
</dbReference>
<dbReference type="PANTHER" id="PTHR38096:SF1">
    <property type="entry name" value="ENTEROBACTIN SYNTHASE COMPONENT D"/>
    <property type="match status" value="1"/>
</dbReference>
<dbReference type="SUPFAM" id="SSF56214">
    <property type="entry name" value="4'-phosphopantetheinyl transferase"/>
    <property type="match status" value="1"/>
</dbReference>
<feature type="domain" description="4'-phosphopantetheinyl transferase N-terminal" evidence="5">
    <location>
        <begin position="41"/>
        <end position="107"/>
    </location>
</feature>
<feature type="binding site" evidence="2">
    <location>
        <position position="164"/>
    </location>
    <ligand>
        <name>CoA</name>
        <dbReference type="ChEBI" id="CHEBI:57287"/>
    </ligand>
</feature>
<dbReference type="GO" id="GO:0009239">
    <property type="term" value="P:enterobactin biosynthetic process"/>
    <property type="evidence" value="ECO:0007669"/>
    <property type="project" value="InterPro"/>
</dbReference>
<protein>
    <submittedName>
        <fullName evidence="6">4'-phosphopantetheinyl transferase superfamily protein</fullName>
    </submittedName>
</protein>
<gene>
    <name evidence="6" type="ORF">QDX21_09445</name>
</gene>
<dbReference type="InterPro" id="IPR003542">
    <property type="entry name" value="Enbac_synth_compD-like"/>
</dbReference>
<evidence type="ECO:0000313" key="7">
    <source>
        <dbReference type="Proteomes" id="UP001224674"/>
    </source>
</evidence>
<dbReference type="InterPro" id="IPR041354">
    <property type="entry name" value="4PPT_N"/>
</dbReference>
<dbReference type="GO" id="GO:0005886">
    <property type="term" value="C:plasma membrane"/>
    <property type="evidence" value="ECO:0007669"/>
    <property type="project" value="TreeGrafter"/>
</dbReference>
<evidence type="ECO:0000256" key="3">
    <source>
        <dbReference type="PIRSR" id="PIRSR603542-2"/>
    </source>
</evidence>
<feature type="binding site" evidence="2">
    <location>
        <position position="178"/>
    </location>
    <ligand>
        <name>CoA</name>
        <dbReference type="ChEBI" id="CHEBI:57287"/>
    </ligand>
</feature>
<feature type="domain" description="4'-phosphopantetheinyl transferase" evidence="4">
    <location>
        <begin position="115"/>
        <end position="189"/>
    </location>
</feature>
<reference evidence="6 7" key="1">
    <citation type="submission" date="2023-03" db="EMBL/GenBank/DDBJ databases">
        <title>Complete genome sequences of several Auritidibacter ignavus strains isolated from ear infections.</title>
        <authorList>
            <person name="Baehr T."/>
            <person name="Baumhoegger A.M."/>
        </authorList>
    </citation>
    <scope>NUCLEOTIDE SEQUENCE [LARGE SCALE GENOMIC DNA]</scope>
    <source>
        <strain evidence="6 7">BABAE-6</strain>
    </source>
</reference>
<keyword evidence="1 6" id="KW-0808">Transferase</keyword>
<evidence type="ECO:0000259" key="5">
    <source>
        <dbReference type="Pfam" id="PF17837"/>
    </source>
</evidence>
<evidence type="ECO:0000313" key="6">
    <source>
        <dbReference type="EMBL" id="WGH92527.1"/>
    </source>
</evidence>
<proteinExistence type="predicted"/>
<feature type="binding site" evidence="2">
    <location>
        <position position="119"/>
    </location>
    <ligand>
        <name>CoA</name>
        <dbReference type="ChEBI" id="CHEBI:57287"/>
    </ligand>
</feature>
<organism evidence="6 7">
    <name type="scientific">Auritidibacter ignavus</name>
    <dbReference type="NCBI Taxonomy" id="678932"/>
    <lineage>
        <taxon>Bacteria</taxon>
        <taxon>Bacillati</taxon>
        <taxon>Actinomycetota</taxon>
        <taxon>Actinomycetes</taxon>
        <taxon>Micrococcales</taxon>
        <taxon>Micrococcaceae</taxon>
        <taxon>Auritidibacter</taxon>
    </lineage>
</organism>
<comment type="cofactor">
    <cofactor evidence="3">
        <name>Mg(2+)</name>
        <dbReference type="ChEBI" id="CHEBI:18420"/>
    </cofactor>
</comment>
<dbReference type="PANTHER" id="PTHR38096">
    <property type="entry name" value="ENTEROBACTIN SYNTHASE COMPONENT D"/>
    <property type="match status" value="1"/>
</dbReference>
<keyword evidence="3" id="KW-0460">Magnesium</keyword>
<feature type="binding site" evidence="3">
    <location>
        <position position="121"/>
    </location>
    <ligand>
        <name>Mg(2+)</name>
        <dbReference type="ChEBI" id="CHEBI:18420"/>
    </ligand>
</feature>
<evidence type="ECO:0000256" key="2">
    <source>
        <dbReference type="PIRSR" id="PIRSR603542-1"/>
    </source>
</evidence>
<dbReference type="Proteomes" id="UP001224674">
    <property type="component" value="Chromosome"/>
</dbReference>
<feature type="binding site" evidence="3">
    <location>
        <position position="119"/>
    </location>
    <ligand>
        <name>Mg(2+)</name>
        <dbReference type="ChEBI" id="CHEBI:18420"/>
    </ligand>
</feature>
<dbReference type="GO" id="GO:0009366">
    <property type="term" value="C:enterobactin synthetase complex"/>
    <property type="evidence" value="ECO:0007669"/>
    <property type="project" value="InterPro"/>
</dbReference>
<dbReference type="InterPro" id="IPR037143">
    <property type="entry name" value="4-PPantetheinyl_Trfase_dom_sf"/>
</dbReference>
<dbReference type="Pfam" id="PF01648">
    <property type="entry name" value="ACPS"/>
    <property type="match status" value="1"/>
</dbReference>
<dbReference type="Pfam" id="PF17837">
    <property type="entry name" value="4PPT_N"/>
    <property type="match status" value="1"/>
</dbReference>
<feature type="binding site" evidence="2">
    <location>
        <position position="61"/>
    </location>
    <ligand>
        <name>CoA</name>
        <dbReference type="ChEBI" id="CHEBI:57287"/>
    </ligand>
</feature>